<dbReference type="PANTHER" id="PTHR10509">
    <property type="entry name" value="O-METHYLTRANSFERASE-RELATED"/>
    <property type="match status" value="1"/>
</dbReference>
<dbReference type="AlphaFoldDB" id="A0A7C4Q470"/>
<dbReference type="CDD" id="cd02440">
    <property type="entry name" value="AdoMet_MTases"/>
    <property type="match status" value="1"/>
</dbReference>
<comment type="caution">
    <text evidence="4">The sequence shown here is derived from an EMBL/GenBank/DDBJ whole genome shotgun (WGS) entry which is preliminary data.</text>
</comment>
<evidence type="ECO:0000256" key="2">
    <source>
        <dbReference type="ARBA" id="ARBA00022679"/>
    </source>
</evidence>
<keyword evidence="2 4" id="KW-0808">Transferase</keyword>
<dbReference type="GO" id="GO:0032259">
    <property type="term" value="P:methylation"/>
    <property type="evidence" value="ECO:0007669"/>
    <property type="project" value="UniProtKB-KW"/>
</dbReference>
<dbReference type="InterPro" id="IPR002935">
    <property type="entry name" value="SAM_O-MeTrfase"/>
</dbReference>
<name>A0A7C4Q470_9CHLR</name>
<protein>
    <submittedName>
        <fullName evidence="4">O-methyltransferase</fullName>
    </submittedName>
</protein>
<dbReference type="GO" id="GO:0008171">
    <property type="term" value="F:O-methyltransferase activity"/>
    <property type="evidence" value="ECO:0007669"/>
    <property type="project" value="InterPro"/>
</dbReference>
<keyword evidence="1 4" id="KW-0489">Methyltransferase</keyword>
<dbReference type="InterPro" id="IPR050362">
    <property type="entry name" value="Cation-dep_OMT"/>
</dbReference>
<reference evidence="4" key="1">
    <citation type="journal article" date="2020" name="mSystems">
        <title>Genome- and Community-Level Interaction Insights into Carbon Utilization and Element Cycling Functions of Hydrothermarchaeota in Hydrothermal Sediment.</title>
        <authorList>
            <person name="Zhou Z."/>
            <person name="Liu Y."/>
            <person name="Xu W."/>
            <person name="Pan J."/>
            <person name="Luo Z.H."/>
            <person name="Li M."/>
        </authorList>
    </citation>
    <scope>NUCLEOTIDE SEQUENCE [LARGE SCALE GENOMIC DNA]</scope>
    <source>
        <strain evidence="4">SpSt-556</strain>
    </source>
</reference>
<dbReference type="Pfam" id="PF01596">
    <property type="entry name" value="Methyltransf_3"/>
    <property type="match status" value="1"/>
</dbReference>
<keyword evidence="3" id="KW-0949">S-adenosyl-L-methionine</keyword>
<dbReference type="PROSITE" id="PS51682">
    <property type="entry name" value="SAM_OMT_I"/>
    <property type="match status" value="1"/>
</dbReference>
<dbReference type="InterPro" id="IPR029063">
    <property type="entry name" value="SAM-dependent_MTases_sf"/>
</dbReference>
<gene>
    <name evidence="4" type="ORF">ENT17_08625</name>
</gene>
<dbReference type="SUPFAM" id="SSF53335">
    <property type="entry name" value="S-adenosyl-L-methionine-dependent methyltransferases"/>
    <property type="match status" value="1"/>
</dbReference>
<dbReference type="GO" id="GO:0008757">
    <property type="term" value="F:S-adenosylmethionine-dependent methyltransferase activity"/>
    <property type="evidence" value="ECO:0007669"/>
    <property type="project" value="TreeGrafter"/>
</dbReference>
<dbReference type="EMBL" id="DSXR01000086">
    <property type="protein sequence ID" value="HGS87669.1"/>
    <property type="molecule type" value="Genomic_DNA"/>
</dbReference>
<proteinExistence type="predicted"/>
<evidence type="ECO:0000256" key="1">
    <source>
        <dbReference type="ARBA" id="ARBA00022603"/>
    </source>
</evidence>
<evidence type="ECO:0000256" key="3">
    <source>
        <dbReference type="ARBA" id="ARBA00022691"/>
    </source>
</evidence>
<evidence type="ECO:0000313" key="4">
    <source>
        <dbReference type="EMBL" id="HGS87669.1"/>
    </source>
</evidence>
<sequence length="217" mass="23627">MSLETPPSEQIQAYIASLFAVEDEVLRQIREQTVEQGLPQIAVSAEEGAFLALLVRLCRARRVLEVGTLAGYSTVWMARALPADGYLVTIEKSAVHAEIARRNFTLAGVEGKIRLLIGQANLMLKKAAAFAPYDLIFLDADKEGYPQYYEWALRHLPSGGVIAAHNALWGGSVAGNVSSPIIEAVRSFNLRVARDERVAAHLYPAGDGTLIAVKVKK</sequence>
<dbReference type="PANTHER" id="PTHR10509:SF14">
    <property type="entry name" value="CAFFEOYL-COA O-METHYLTRANSFERASE 3-RELATED"/>
    <property type="match status" value="1"/>
</dbReference>
<accession>A0A7C4Q470</accession>
<organism evidence="4">
    <name type="scientific">Bellilinea caldifistulae</name>
    <dbReference type="NCBI Taxonomy" id="360411"/>
    <lineage>
        <taxon>Bacteria</taxon>
        <taxon>Bacillati</taxon>
        <taxon>Chloroflexota</taxon>
        <taxon>Anaerolineae</taxon>
        <taxon>Anaerolineales</taxon>
        <taxon>Anaerolineaceae</taxon>
        <taxon>Bellilinea</taxon>
    </lineage>
</organism>
<dbReference type="Gene3D" id="3.40.50.150">
    <property type="entry name" value="Vaccinia Virus protein VP39"/>
    <property type="match status" value="1"/>
</dbReference>